<name>A0A9Q8USS6_PASFU</name>
<reference evidence="2" key="2">
    <citation type="journal article" date="2022" name="Microb. Genom.">
        <title>A chromosome-scale genome assembly of the tomato pathogen Cladosporium fulvum reveals a compartmentalized genome architecture and the presence of a dispensable chromosome.</title>
        <authorList>
            <person name="Zaccaron A.Z."/>
            <person name="Chen L.H."/>
            <person name="Samaras A."/>
            <person name="Stergiopoulos I."/>
        </authorList>
    </citation>
    <scope>NUCLEOTIDE SEQUENCE</scope>
    <source>
        <strain evidence="2">Race5_Kim</strain>
    </source>
</reference>
<dbReference type="InterPro" id="IPR038883">
    <property type="entry name" value="AN11006-like"/>
</dbReference>
<feature type="region of interest" description="Disordered" evidence="1">
    <location>
        <begin position="134"/>
        <end position="160"/>
    </location>
</feature>
<dbReference type="KEGG" id="ffu:CLAFUR5_11585"/>
<dbReference type="AlphaFoldDB" id="A0A9Q8USS6"/>
<dbReference type="Proteomes" id="UP000756132">
    <property type="component" value="Chromosome 8"/>
</dbReference>
<proteinExistence type="predicted"/>
<evidence type="ECO:0000313" key="2">
    <source>
        <dbReference type="EMBL" id="UJO21101.1"/>
    </source>
</evidence>
<dbReference type="PANTHER" id="PTHR42085:SF2">
    <property type="entry name" value="F-BOX DOMAIN-CONTAINING PROTEIN"/>
    <property type="match status" value="1"/>
</dbReference>
<sequence length="189" mass="21875">MGLLELPPELRNQIYQFALVDPNDQDFGKYQDHKPREPALLLTNRQIRNGAFPVFWGGNTFCFVNSIMTDLWLKRLQPHKLAALRSVLASHPDYAHIWSMQVSRGKEDLQKLGLRCKGLCEDVVKLPMRVKVEEVERGEEDQDEDEKMHDDEEESTEAQEQHEVIWIALPDIDSYEAADGFVVRKAIEE</sequence>
<dbReference type="EMBL" id="CP090170">
    <property type="protein sequence ID" value="UJO21101.1"/>
    <property type="molecule type" value="Genomic_DNA"/>
</dbReference>
<protein>
    <submittedName>
        <fullName evidence="2">Uncharacterized protein</fullName>
    </submittedName>
</protein>
<dbReference type="RefSeq" id="XP_047765467.1">
    <property type="nucleotide sequence ID" value="XM_047910733.1"/>
</dbReference>
<gene>
    <name evidence="2" type="ORF">CLAFUR5_11585</name>
</gene>
<dbReference type="OrthoDB" id="5413827at2759"/>
<reference evidence="2" key="1">
    <citation type="submission" date="2021-12" db="EMBL/GenBank/DDBJ databases">
        <authorList>
            <person name="Zaccaron A."/>
            <person name="Stergiopoulos I."/>
        </authorList>
    </citation>
    <scope>NUCLEOTIDE SEQUENCE</scope>
    <source>
        <strain evidence="2">Race5_Kim</strain>
    </source>
</reference>
<feature type="compositionally biased region" description="Acidic residues" evidence="1">
    <location>
        <begin position="136"/>
        <end position="157"/>
    </location>
</feature>
<keyword evidence="3" id="KW-1185">Reference proteome</keyword>
<dbReference type="PANTHER" id="PTHR42085">
    <property type="entry name" value="F-BOX DOMAIN-CONTAINING PROTEIN"/>
    <property type="match status" value="1"/>
</dbReference>
<accession>A0A9Q8USS6</accession>
<dbReference type="GeneID" id="71991463"/>
<evidence type="ECO:0000256" key="1">
    <source>
        <dbReference type="SAM" id="MobiDB-lite"/>
    </source>
</evidence>
<organism evidence="2 3">
    <name type="scientific">Passalora fulva</name>
    <name type="common">Tomato leaf mold</name>
    <name type="synonym">Cladosporium fulvum</name>
    <dbReference type="NCBI Taxonomy" id="5499"/>
    <lineage>
        <taxon>Eukaryota</taxon>
        <taxon>Fungi</taxon>
        <taxon>Dikarya</taxon>
        <taxon>Ascomycota</taxon>
        <taxon>Pezizomycotina</taxon>
        <taxon>Dothideomycetes</taxon>
        <taxon>Dothideomycetidae</taxon>
        <taxon>Mycosphaerellales</taxon>
        <taxon>Mycosphaerellaceae</taxon>
        <taxon>Fulvia</taxon>
    </lineage>
</organism>
<evidence type="ECO:0000313" key="3">
    <source>
        <dbReference type="Proteomes" id="UP000756132"/>
    </source>
</evidence>